<dbReference type="GO" id="GO:0048472">
    <property type="term" value="F:threonine-phosphate decarboxylase activity"/>
    <property type="evidence" value="ECO:0007669"/>
    <property type="project" value="InterPro"/>
</dbReference>
<evidence type="ECO:0000256" key="1">
    <source>
        <dbReference type="ARBA" id="ARBA00004651"/>
    </source>
</evidence>
<evidence type="ECO:0000256" key="9">
    <source>
        <dbReference type="SAM" id="Phobius"/>
    </source>
</evidence>
<feature type="transmembrane region" description="Helical" evidence="9">
    <location>
        <begin position="201"/>
        <end position="223"/>
    </location>
</feature>
<keyword evidence="5" id="KW-0169">Cobalamin biosynthesis</keyword>
<keyword evidence="8 9" id="KW-0472">Membrane</keyword>
<dbReference type="AlphaFoldDB" id="A0A085PSN5"/>
<feature type="transmembrane region" description="Helical" evidence="9">
    <location>
        <begin position="295"/>
        <end position="314"/>
    </location>
</feature>
<dbReference type="PANTHER" id="PTHR34308:SF1">
    <property type="entry name" value="COBALAMIN BIOSYNTHESIS PROTEIN CBIB"/>
    <property type="match status" value="1"/>
</dbReference>
<dbReference type="Proteomes" id="UP000323819">
    <property type="component" value="Unassembled WGS sequence"/>
</dbReference>
<reference evidence="10 14" key="3">
    <citation type="submission" date="2019-09" db="EMBL/GenBank/DDBJ databases">
        <authorList>
            <person name="Kritzky A."/>
            <person name="Schelkanova E.Y."/>
            <person name="Alkhova Z.V."/>
            <person name="Smirnova N.I."/>
        </authorList>
    </citation>
    <scope>NUCLEOTIDE SEQUENCE [LARGE SCALE GENOMIC DNA]</scope>
    <source>
        <strain evidence="10 14">M1526</strain>
    </source>
</reference>
<sequence length="317" mass="34842">METGFSHFYANGALLVMWGALLFHLLLPIPHAAHPVTLWHKFAELLASKVNTPASYAQNLLSGALAWGLMIFPTMALLWALKPLVWQPQLFDLALLLLSLDWRRQETLANQLAQALAKEDKPQARALLQPFVNRQTTTLSALGLGKAGVETLVMGFGRNVIGVLFWYGVLGGSGAFLYRLIAELARAWSPSRATFQPFGFTAVRILALLDWLPLRLFSLLIILGKQAGTIFKAVLEQSRSWPLPGPAWLLCAVGNKLQLALGGPAIYGEQKSVRAKIGGRIAPAAIHIAQVQSLIAWRIFVWIALESLLLLLIYRGV</sequence>
<dbReference type="InterPro" id="IPR004485">
    <property type="entry name" value="Cobalamin_biosynth_CobD/CbiB"/>
</dbReference>
<evidence type="ECO:0000313" key="10">
    <source>
        <dbReference type="EMBL" id="KAA1255397.1"/>
    </source>
</evidence>
<gene>
    <name evidence="10" type="ORF">F0M16_07410</name>
    <name evidence="11" type="ORF">FLM02_05195</name>
    <name evidence="12" type="ORF">FXF03_10795</name>
</gene>
<dbReference type="GO" id="GO:0005886">
    <property type="term" value="C:plasma membrane"/>
    <property type="evidence" value="ECO:0007669"/>
    <property type="project" value="UniProtKB-SubCell"/>
</dbReference>
<evidence type="ECO:0000256" key="6">
    <source>
        <dbReference type="ARBA" id="ARBA00022692"/>
    </source>
</evidence>
<evidence type="ECO:0000313" key="15">
    <source>
        <dbReference type="Proteomes" id="UP000323819"/>
    </source>
</evidence>
<accession>A0A085PSN5</accession>
<feature type="transmembrane region" description="Helical" evidence="9">
    <location>
        <begin position="59"/>
        <end position="81"/>
    </location>
</feature>
<reference evidence="11 13" key="2">
    <citation type="submission" date="2019-07" db="EMBL/GenBank/DDBJ databases">
        <title>Phenotypic and genotypic antimicrobial resistance traits of Vibrio cholerae non-O1/non-O139 isolated from a large Austrian lake frequently associated with cases of infection.</title>
        <authorList>
            <person name="Lepuschitz S."/>
            <person name="Baron S."/>
            <person name="Larvor E."/>
            <person name="Granier S."/>
            <person name="Pretzer C."/>
            <person name="Mach R.L."/>
            <person name="Farnleitner A.H."/>
            <person name="Ruppitsch W."/>
            <person name="Pleininger S."/>
            <person name="Indra A."/>
            <person name="Kirschner A.K.T."/>
        </authorList>
    </citation>
    <scope>NUCLEOTIDE SEQUENCE [LARGE SCALE GENOMIC DNA]</scope>
    <source>
        <strain evidence="11 13">A12JL36W90</strain>
    </source>
</reference>
<dbReference type="Pfam" id="PF03186">
    <property type="entry name" value="CobD_Cbib"/>
    <property type="match status" value="1"/>
</dbReference>
<evidence type="ECO:0000256" key="7">
    <source>
        <dbReference type="ARBA" id="ARBA00022989"/>
    </source>
</evidence>
<evidence type="ECO:0000313" key="11">
    <source>
        <dbReference type="EMBL" id="TQP16825.1"/>
    </source>
</evidence>
<evidence type="ECO:0000256" key="4">
    <source>
        <dbReference type="ARBA" id="ARBA00022475"/>
    </source>
</evidence>
<comment type="caution">
    <text evidence="11">The sequence shown here is derived from an EMBL/GenBank/DDBJ whole genome shotgun (WGS) entry which is preliminary data.</text>
</comment>
<dbReference type="Proteomes" id="UP000319979">
    <property type="component" value="Unassembled WGS sequence"/>
</dbReference>
<evidence type="ECO:0000256" key="3">
    <source>
        <dbReference type="ARBA" id="ARBA00006263"/>
    </source>
</evidence>
<dbReference type="PANTHER" id="PTHR34308">
    <property type="entry name" value="COBALAMIN BIOSYNTHESIS PROTEIN CBIB"/>
    <property type="match status" value="1"/>
</dbReference>
<dbReference type="GO" id="GO:0009236">
    <property type="term" value="P:cobalamin biosynthetic process"/>
    <property type="evidence" value="ECO:0007669"/>
    <property type="project" value="UniProtKB-UniPathway"/>
</dbReference>
<keyword evidence="6 9" id="KW-0812">Transmembrane</keyword>
<proteinExistence type="inferred from homology"/>
<dbReference type="NCBIfam" id="NF006476">
    <property type="entry name" value="PRK08878.1"/>
    <property type="match status" value="1"/>
</dbReference>
<protein>
    <submittedName>
        <fullName evidence="11">Cobalamin biosynthesis family protein</fullName>
    </submittedName>
</protein>
<organism evidence="11 13">
    <name type="scientific">Vibrio cholerae</name>
    <dbReference type="NCBI Taxonomy" id="666"/>
    <lineage>
        <taxon>Bacteria</taxon>
        <taxon>Pseudomonadati</taxon>
        <taxon>Pseudomonadota</taxon>
        <taxon>Gammaproteobacteria</taxon>
        <taxon>Vibrionales</taxon>
        <taxon>Vibrionaceae</taxon>
        <taxon>Vibrio</taxon>
    </lineage>
</organism>
<evidence type="ECO:0000256" key="2">
    <source>
        <dbReference type="ARBA" id="ARBA00004953"/>
    </source>
</evidence>
<comment type="similarity">
    <text evidence="3">Belongs to the CobD/CbiB family.</text>
</comment>
<dbReference type="UniPathway" id="UPA00148"/>
<dbReference type="EMBL" id="VSIJ01000033">
    <property type="protein sequence ID" value="TXX64955.1"/>
    <property type="molecule type" value="Genomic_DNA"/>
</dbReference>
<name>A0A085PSN5_VIBCL</name>
<reference evidence="12 15" key="1">
    <citation type="submission" date="2019-06" db="EMBL/GenBank/DDBJ databases">
        <title>Vibrio cholerae phylogeny based on whole-genome sequencing reveals genetic diversity and population strucutre.</title>
        <authorList>
            <person name="Zhiqiu Y."/>
            <person name="Bin L."/>
            <person name="Lingyan J."/>
        </authorList>
    </citation>
    <scope>NUCLEOTIDE SEQUENCE [LARGE SCALE GENOMIC DNA]</scope>
    <source>
        <strain evidence="12 15">N2814</strain>
    </source>
</reference>
<evidence type="ECO:0000256" key="8">
    <source>
        <dbReference type="ARBA" id="ARBA00023136"/>
    </source>
</evidence>
<keyword evidence="7 9" id="KW-1133">Transmembrane helix</keyword>
<evidence type="ECO:0000256" key="5">
    <source>
        <dbReference type="ARBA" id="ARBA00022573"/>
    </source>
</evidence>
<dbReference type="EMBL" id="VIOS01000013">
    <property type="protein sequence ID" value="TQP16825.1"/>
    <property type="molecule type" value="Genomic_DNA"/>
</dbReference>
<evidence type="ECO:0000313" key="12">
    <source>
        <dbReference type="EMBL" id="TXX64955.1"/>
    </source>
</evidence>
<comment type="pathway">
    <text evidence="2">Cofactor biosynthesis; adenosylcobalamin biosynthesis.</text>
</comment>
<comment type="subcellular location">
    <subcellularLocation>
        <location evidence="1">Cell membrane</location>
        <topology evidence="1">Multi-pass membrane protein</topology>
    </subcellularLocation>
</comment>
<dbReference type="Proteomes" id="UP000323225">
    <property type="component" value="Unassembled WGS sequence"/>
</dbReference>
<dbReference type="RefSeq" id="WP_000447405.1">
    <property type="nucleotide sequence ID" value="NZ_AP028804.1"/>
</dbReference>
<feature type="transmembrane region" description="Helical" evidence="9">
    <location>
        <begin position="160"/>
        <end position="181"/>
    </location>
</feature>
<keyword evidence="4" id="KW-1003">Cell membrane</keyword>
<evidence type="ECO:0000313" key="14">
    <source>
        <dbReference type="Proteomes" id="UP000323225"/>
    </source>
</evidence>
<dbReference type="EMBL" id="VUAA01000006">
    <property type="protein sequence ID" value="KAA1255397.1"/>
    <property type="molecule type" value="Genomic_DNA"/>
</dbReference>
<evidence type="ECO:0000313" key="13">
    <source>
        <dbReference type="Proteomes" id="UP000319979"/>
    </source>
</evidence>